<accession>A0A2A3MH11</accession>
<protein>
    <submittedName>
        <fullName evidence="1">Uncharacterized protein</fullName>
    </submittedName>
</protein>
<dbReference type="AlphaFoldDB" id="A0A2A3MH11"/>
<comment type="caution">
    <text evidence="1">The sequence shown here is derived from an EMBL/GenBank/DDBJ whole genome shotgun (WGS) entry which is preliminary data.</text>
</comment>
<reference evidence="1 2" key="1">
    <citation type="submission" date="2017-09" db="EMBL/GenBank/DDBJ databases">
        <title>Pseudomonas abyssi sp. nov. isolated from Abyssopelagic Water.</title>
        <authorList>
            <person name="Wei Y."/>
        </authorList>
    </citation>
    <scope>NUCLEOTIDE SEQUENCE [LARGE SCALE GENOMIC DNA]</scope>
    <source>
        <strain evidence="1 2">MT5</strain>
    </source>
</reference>
<keyword evidence="2" id="KW-1185">Reference proteome</keyword>
<dbReference type="Proteomes" id="UP000242313">
    <property type="component" value="Unassembled WGS sequence"/>
</dbReference>
<sequence length="95" mass="10435">MDSTTTRCDGVWVVGLGVGMVSLRQVRGAVDNHGNCWLAVLEQRKDRGKADGRLSAAHHCIKFVKTHTSVLGIDDCDTAGGVRRFRMKVTARILR</sequence>
<gene>
    <name evidence="1" type="ORF">CNQ84_10670</name>
</gene>
<dbReference type="EMBL" id="NTMR01000012">
    <property type="protein sequence ID" value="PBK04098.1"/>
    <property type="molecule type" value="Genomic_DNA"/>
</dbReference>
<proteinExistence type="predicted"/>
<name>A0A2A3MH11_9PSED</name>
<evidence type="ECO:0000313" key="1">
    <source>
        <dbReference type="EMBL" id="PBK04098.1"/>
    </source>
</evidence>
<evidence type="ECO:0000313" key="2">
    <source>
        <dbReference type="Proteomes" id="UP000242313"/>
    </source>
</evidence>
<organism evidence="1 2">
    <name type="scientific">Pseudomonas abyssi</name>
    <dbReference type="NCBI Taxonomy" id="170540"/>
    <lineage>
        <taxon>Bacteria</taxon>
        <taxon>Pseudomonadati</taxon>
        <taxon>Pseudomonadota</taxon>
        <taxon>Gammaproteobacteria</taxon>
        <taxon>Pseudomonadales</taxon>
        <taxon>Pseudomonadaceae</taxon>
        <taxon>Pseudomonas</taxon>
    </lineage>
</organism>